<dbReference type="InterPro" id="IPR036043">
    <property type="entry name" value="Phosphoglycerate_kinase_sf"/>
</dbReference>
<dbReference type="Pfam" id="PF00162">
    <property type="entry name" value="PGK"/>
    <property type="match status" value="2"/>
</dbReference>
<dbReference type="GO" id="GO:0004618">
    <property type="term" value="F:phosphoglycerate kinase activity"/>
    <property type="evidence" value="ECO:0007669"/>
    <property type="project" value="UniProtKB-EC"/>
</dbReference>
<evidence type="ECO:0000256" key="4">
    <source>
        <dbReference type="ARBA" id="ARBA00008982"/>
    </source>
</evidence>
<comment type="catalytic activity">
    <reaction evidence="1 15">
        <text>(2R)-3-phosphoglycerate + ATP = (2R)-3-phospho-glyceroyl phosphate + ADP</text>
        <dbReference type="Rhea" id="RHEA:14801"/>
        <dbReference type="ChEBI" id="CHEBI:30616"/>
        <dbReference type="ChEBI" id="CHEBI:57604"/>
        <dbReference type="ChEBI" id="CHEBI:58272"/>
        <dbReference type="ChEBI" id="CHEBI:456216"/>
        <dbReference type="EC" id="2.7.2.3"/>
    </reaction>
</comment>
<keyword evidence="11 14" id="KW-0067">ATP-binding</keyword>
<evidence type="ECO:0000256" key="15">
    <source>
        <dbReference type="RuleBase" id="RU000532"/>
    </source>
</evidence>
<comment type="caution">
    <text evidence="17">The sequence shown here is derived from an EMBL/GenBank/DDBJ whole genome shotgun (WGS) entry which is preliminary data.</text>
</comment>
<organism evidence="17 18">
    <name type="scientific">Steinernema hermaphroditum</name>
    <dbReference type="NCBI Taxonomy" id="289476"/>
    <lineage>
        <taxon>Eukaryota</taxon>
        <taxon>Metazoa</taxon>
        <taxon>Ecdysozoa</taxon>
        <taxon>Nematoda</taxon>
        <taxon>Chromadorea</taxon>
        <taxon>Rhabditida</taxon>
        <taxon>Tylenchina</taxon>
        <taxon>Panagrolaimomorpha</taxon>
        <taxon>Strongyloidoidea</taxon>
        <taxon>Steinernematidae</taxon>
        <taxon>Steinernema</taxon>
    </lineage>
</organism>
<comment type="subunit">
    <text evidence="5 16">Monomer.</text>
</comment>
<sequence length="373" mass="40335">MTKLSVDQVPLRGKRVLLRAHLAVHLNADGNVANEHRVLSSISTIEYLLENRARSVVLVSHIDRPHRRRVERLSLKKVHPILERCLGRFHPEEGRKGVNEAQIADFERSLRSHGDIYVNDAFGTSHRDNVSLMGCGMELRCAGLLMKRELEYCAKAVESPERSYVVIAGGAKASEKILHISNVIDCVDDIVIIGGMATIFLKALCDMSIGDSLFDAERAKLVDGLVKKAESKGVRIHLPIDLLIAEEKSAKSAPRVVSLDEAIPDGWMALDIGPKSTEKFAEVIRKAKTIGWNGPAGCFEIDQFDKGTRGIAEAVVEATRNGALSIVGGGDTSTALKKFSLEDGVSHVSTGGGTTLSLLGGYVLPGVEALCSV</sequence>
<evidence type="ECO:0000256" key="11">
    <source>
        <dbReference type="ARBA" id="ARBA00022840"/>
    </source>
</evidence>
<evidence type="ECO:0000256" key="9">
    <source>
        <dbReference type="ARBA" id="ARBA00022741"/>
    </source>
</evidence>
<evidence type="ECO:0000256" key="3">
    <source>
        <dbReference type="ARBA" id="ARBA00004838"/>
    </source>
</evidence>
<gene>
    <name evidence="17" type="ORF">QR680_017743</name>
</gene>
<dbReference type="EC" id="2.7.2.3" evidence="6 15"/>
<keyword evidence="7 15" id="KW-0808">Transferase</keyword>
<dbReference type="SUPFAM" id="SSF53748">
    <property type="entry name" value="Phosphoglycerate kinase"/>
    <property type="match status" value="1"/>
</dbReference>
<name>A0AA39LPX6_9BILA</name>
<evidence type="ECO:0000313" key="17">
    <source>
        <dbReference type="EMBL" id="KAK0404989.1"/>
    </source>
</evidence>
<evidence type="ECO:0000256" key="13">
    <source>
        <dbReference type="ARBA" id="ARBA00023152"/>
    </source>
</evidence>
<keyword evidence="13" id="KW-0324">Glycolysis</keyword>
<accession>A0AA39LPX6</accession>
<dbReference type="PANTHER" id="PTHR11406">
    <property type="entry name" value="PHOSPHOGLYCERATE KINASE"/>
    <property type="match status" value="1"/>
</dbReference>
<dbReference type="FunFam" id="3.40.50.1260:FF:000003">
    <property type="entry name" value="Phosphoglycerate kinase"/>
    <property type="match status" value="1"/>
</dbReference>
<evidence type="ECO:0000256" key="10">
    <source>
        <dbReference type="ARBA" id="ARBA00022777"/>
    </source>
</evidence>
<reference evidence="17" key="1">
    <citation type="submission" date="2023-06" db="EMBL/GenBank/DDBJ databases">
        <title>Genomic analysis of the entomopathogenic nematode Steinernema hermaphroditum.</title>
        <authorList>
            <person name="Schwarz E.M."/>
            <person name="Heppert J.K."/>
            <person name="Baniya A."/>
            <person name="Schwartz H.T."/>
            <person name="Tan C.-H."/>
            <person name="Antoshechkin I."/>
            <person name="Sternberg P.W."/>
            <person name="Goodrich-Blair H."/>
            <person name="Dillman A.R."/>
        </authorList>
    </citation>
    <scope>NUCLEOTIDE SEQUENCE</scope>
    <source>
        <strain evidence="17">PS9179</strain>
        <tissue evidence="17">Whole animal</tissue>
    </source>
</reference>
<protein>
    <recommendedName>
        <fullName evidence="6 15">Phosphoglycerate kinase</fullName>
        <ecNumber evidence="6 15">2.7.2.3</ecNumber>
    </recommendedName>
</protein>
<evidence type="ECO:0000256" key="16">
    <source>
        <dbReference type="RuleBase" id="RU000696"/>
    </source>
</evidence>
<dbReference type="AlphaFoldDB" id="A0AA39LPX6"/>
<dbReference type="PIRSF" id="PIRSF000724">
    <property type="entry name" value="Pgk"/>
    <property type="match status" value="1"/>
</dbReference>
<comment type="similarity">
    <text evidence="4 15">Belongs to the phosphoglycerate kinase family.</text>
</comment>
<evidence type="ECO:0000256" key="6">
    <source>
        <dbReference type="ARBA" id="ARBA00013061"/>
    </source>
</evidence>
<dbReference type="InterPro" id="IPR015824">
    <property type="entry name" value="Phosphoglycerate_kinase_N"/>
</dbReference>
<keyword evidence="10 15" id="KW-0418">Kinase</keyword>
<evidence type="ECO:0000256" key="8">
    <source>
        <dbReference type="ARBA" id="ARBA00022723"/>
    </source>
</evidence>
<dbReference type="Proteomes" id="UP001175271">
    <property type="component" value="Unassembled WGS sequence"/>
</dbReference>
<dbReference type="GO" id="GO:0046872">
    <property type="term" value="F:metal ion binding"/>
    <property type="evidence" value="ECO:0007669"/>
    <property type="project" value="UniProtKB-KW"/>
</dbReference>
<feature type="binding site" evidence="14">
    <location>
        <position position="176"/>
    </location>
    <ligand>
        <name>ATP</name>
        <dbReference type="ChEBI" id="CHEBI:30616"/>
    </ligand>
</feature>
<evidence type="ECO:0000313" key="18">
    <source>
        <dbReference type="Proteomes" id="UP001175271"/>
    </source>
</evidence>
<proteinExistence type="inferred from homology"/>
<dbReference type="GO" id="GO:0043531">
    <property type="term" value="F:ADP binding"/>
    <property type="evidence" value="ECO:0007669"/>
    <property type="project" value="TreeGrafter"/>
</dbReference>
<evidence type="ECO:0000256" key="7">
    <source>
        <dbReference type="ARBA" id="ARBA00022679"/>
    </source>
</evidence>
<dbReference type="GO" id="GO:0006096">
    <property type="term" value="P:glycolytic process"/>
    <property type="evidence" value="ECO:0007669"/>
    <property type="project" value="UniProtKB-KW"/>
</dbReference>
<dbReference type="GO" id="GO:0005829">
    <property type="term" value="C:cytosol"/>
    <property type="evidence" value="ECO:0007669"/>
    <property type="project" value="TreeGrafter"/>
</dbReference>
<keyword evidence="12" id="KW-0460">Magnesium</keyword>
<comment type="pathway">
    <text evidence="3 15">Carbohydrate degradation; glycolysis; pyruvate from D-glyceraldehyde 3-phosphate: step 2/5.</text>
</comment>
<feature type="binding site" evidence="14">
    <location>
        <position position="300"/>
    </location>
    <ligand>
        <name>ATP</name>
        <dbReference type="ChEBI" id="CHEBI:30616"/>
    </ligand>
</feature>
<dbReference type="Gene3D" id="3.40.50.1260">
    <property type="entry name" value="Phosphoglycerate kinase, N-terminal domain"/>
    <property type="match status" value="3"/>
</dbReference>
<dbReference type="PRINTS" id="PR00477">
    <property type="entry name" value="PHGLYCKINASE"/>
</dbReference>
<feature type="binding site" evidence="14">
    <location>
        <begin position="329"/>
        <end position="332"/>
    </location>
    <ligand>
        <name>ATP</name>
        <dbReference type="ChEBI" id="CHEBI:30616"/>
    </ligand>
</feature>
<keyword evidence="8" id="KW-0479">Metal-binding</keyword>
<dbReference type="InterPro" id="IPR001576">
    <property type="entry name" value="Phosphoglycerate_kinase"/>
</dbReference>
<evidence type="ECO:0000256" key="12">
    <source>
        <dbReference type="ARBA" id="ARBA00022842"/>
    </source>
</evidence>
<dbReference type="PANTHER" id="PTHR11406:SF0">
    <property type="entry name" value="PHOSPHOGLYCERATE KINASE"/>
    <property type="match status" value="1"/>
</dbReference>
<evidence type="ECO:0000256" key="1">
    <source>
        <dbReference type="ARBA" id="ARBA00000642"/>
    </source>
</evidence>
<keyword evidence="18" id="KW-1185">Reference proteome</keyword>
<evidence type="ECO:0000256" key="5">
    <source>
        <dbReference type="ARBA" id="ARBA00011245"/>
    </source>
</evidence>
<dbReference type="EMBL" id="JAUCMV010000004">
    <property type="protein sequence ID" value="KAK0404989.1"/>
    <property type="molecule type" value="Genomic_DNA"/>
</dbReference>
<keyword evidence="9" id="KW-0547">Nucleotide-binding</keyword>
<evidence type="ECO:0000256" key="2">
    <source>
        <dbReference type="ARBA" id="ARBA00001946"/>
    </source>
</evidence>
<dbReference type="GO" id="GO:0005524">
    <property type="term" value="F:ATP binding"/>
    <property type="evidence" value="ECO:0007669"/>
    <property type="project" value="UniProtKB-KW"/>
</dbReference>
<evidence type="ECO:0000256" key="14">
    <source>
        <dbReference type="PIRSR" id="PIRSR000724-2"/>
    </source>
</evidence>
<comment type="cofactor">
    <cofactor evidence="2">
        <name>Mg(2+)</name>
        <dbReference type="ChEBI" id="CHEBI:18420"/>
    </cofactor>
</comment>
<dbReference type="GO" id="GO:0006094">
    <property type="term" value="P:gluconeogenesis"/>
    <property type="evidence" value="ECO:0007669"/>
    <property type="project" value="TreeGrafter"/>
</dbReference>